<protein>
    <recommendedName>
        <fullName evidence="1">UspA domain-containing protein</fullName>
    </recommendedName>
</protein>
<dbReference type="Proteomes" id="UP000324897">
    <property type="component" value="Unassembled WGS sequence"/>
</dbReference>
<dbReference type="FunFam" id="3.40.50.620:FF:000206">
    <property type="entry name" value="Universal stress protein family protein"/>
    <property type="match status" value="1"/>
</dbReference>
<dbReference type="CDD" id="cd23659">
    <property type="entry name" value="USP_At3g01520-like"/>
    <property type="match status" value="1"/>
</dbReference>
<dbReference type="EMBL" id="RWGY01000009">
    <property type="protein sequence ID" value="TVU36487.1"/>
    <property type="molecule type" value="Genomic_DNA"/>
</dbReference>
<evidence type="ECO:0000313" key="3">
    <source>
        <dbReference type="Proteomes" id="UP000324897"/>
    </source>
</evidence>
<keyword evidence="3" id="KW-1185">Reference proteome</keyword>
<evidence type="ECO:0000313" key="2">
    <source>
        <dbReference type="EMBL" id="TVU36487.1"/>
    </source>
</evidence>
<gene>
    <name evidence="2" type="ORF">EJB05_18423</name>
</gene>
<feature type="domain" description="UspA" evidence="1">
    <location>
        <begin position="4"/>
        <end position="156"/>
    </location>
</feature>
<accession>A0A5J9VLM5</accession>
<dbReference type="OrthoDB" id="843225at2759"/>
<dbReference type="PRINTS" id="PR01438">
    <property type="entry name" value="UNVRSLSTRESS"/>
</dbReference>
<organism evidence="2 3">
    <name type="scientific">Eragrostis curvula</name>
    <name type="common">weeping love grass</name>
    <dbReference type="NCBI Taxonomy" id="38414"/>
    <lineage>
        <taxon>Eukaryota</taxon>
        <taxon>Viridiplantae</taxon>
        <taxon>Streptophyta</taxon>
        <taxon>Embryophyta</taxon>
        <taxon>Tracheophyta</taxon>
        <taxon>Spermatophyta</taxon>
        <taxon>Magnoliopsida</taxon>
        <taxon>Liliopsida</taxon>
        <taxon>Poales</taxon>
        <taxon>Poaceae</taxon>
        <taxon>PACMAD clade</taxon>
        <taxon>Chloridoideae</taxon>
        <taxon>Eragrostideae</taxon>
        <taxon>Eragrostidinae</taxon>
        <taxon>Eragrostis</taxon>
    </lineage>
</organism>
<comment type="caution">
    <text evidence="2">The sequence shown here is derived from an EMBL/GenBank/DDBJ whole genome shotgun (WGS) entry which is preliminary data.</text>
</comment>
<evidence type="ECO:0000259" key="1">
    <source>
        <dbReference type="Pfam" id="PF00582"/>
    </source>
</evidence>
<dbReference type="InterPro" id="IPR006016">
    <property type="entry name" value="UspA"/>
</dbReference>
<dbReference type="Gene3D" id="3.40.50.620">
    <property type="entry name" value="HUPs"/>
    <property type="match status" value="1"/>
</dbReference>
<dbReference type="InterPro" id="IPR014729">
    <property type="entry name" value="Rossmann-like_a/b/a_fold"/>
</dbReference>
<dbReference type="PANTHER" id="PTHR46100:SF5">
    <property type="entry name" value="OS01G0849600 PROTEIN"/>
    <property type="match status" value="1"/>
</dbReference>
<reference evidence="2 3" key="1">
    <citation type="journal article" date="2019" name="Sci. Rep.">
        <title>A high-quality genome of Eragrostis curvula grass provides insights into Poaceae evolution and supports new strategies to enhance forage quality.</title>
        <authorList>
            <person name="Carballo J."/>
            <person name="Santos B.A.C.M."/>
            <person name="Zappacosta D."/>
            <person name="Garbus I."/>
            <person name="Selva J.P."/>
            <person name="Gallo C.A."/>
            <person name="Diaz A."/>
            <person name="Albertini E."/>
            <person name="Caccamo M."/>
            <person name="Echenique V."/>
        </authorList>
    </citation>
    <scope>NUCLEOTIDE SEQUENCE [LARGE SCALE GENOMIC DNA]</scope>
    <source>
        <strain evidence="3">cv. Victoria</strain>
        <tissue evidence="2">Leaf</tissue>
    </source>
</reference>
<dbReference type="Gramene" id="TVU36487">
    <property type="protein sequence ID" value="TVU36487"/>
    <property type="gene ID" value="EJB05_18423"/>
</dbReference>
<dbReference type="InterPro" id="IPR006015">
    <property type="entry name" value="Universal_stress_UspA"/>
</dbReference>
<name>A0A5J9VLM5_9POAL</name>
<proteinExistence type="predicted"/>
<dbReference type="PANTHER" id="PTHR46100">
    <property type="entry name" value="IMP2'P"/>
    <property type="match status" value="1"/>
</dbReference>
<sequence>MAERRIGVAMDFSASSKKALRWATDNLVRKGDTLVLLHIRHHGREEAKNVLWSHTGSPLIPLEELMEPSVRQRYDMPEDPDVFDMLNNVSRKEELCVVVKMYWGDPREKVCDAVGELHLESLVMGSRGLGQIQRILLGSVTNYVLSNATCPVTVVKSK</sequence>
<dbReference type="SUPFAM" id="SSF52402">
    <property type="entry name" value="Adenine nucleotide alpha hydrolases-like"/>
    <property type="match status" value="1"/>
</dbReference>
<dbReference type="AlphaFoldDB" id="A0A5J9VLM5"/>
<dbReference type="Pfam" id="PF00582">
    <property type="entry name" value="Usp"/>
    <property type="match status" value="1"/>
</dbReference>